<dbReference type="Pfam" id="PF00590">
    <property type="entry name" value="TP_methylase"/>
    <property type="match status" value="1"/>
</dbReference>
<comment type="caution">
    <text evidence="8">The sequence shown here is derived from an EMBL/GenBank/DDBJ whole genome shotgun (WGS) entry which is preliminary data.</text>
</comment>
<keyword evidence="5 6" id="KW-0949">S-adenosyl-L-methionine</keyword>
<dbReference type="PROSITE" id="PS01296">
    <property type="entry name" value="RSMI"/>
    <property type="match status" value="1"/>
</dbReference>
<dbReference type="InterPro" id="IPR018063">
    <property type="entry name" value="SAM_MeTrfase_RsmI_CS"/>
</dbReference>
<keyword evidence="4 6" id="KW-0808">Transferase</keyword>
<dbReference type="FunFam" id="3.40.1010.10:FF:000007">
    <property type="entry name" value="Ribosomal RNA small subunit methyltransferase I"/>
    <property type="match status" value="1"/>
</dbReference>
<dbReference type="OrthoDB" id="9809084at2"/>
<proteinExistence type="inferred from homology"/>
<evidence type="ECO:0000256" key="3">
    <source>
        <dbReference type="ARBA" id="ARBA00022603"/>
    </source>
</evidence>
<keyword evidence="1 6" id="KW-0963">Cytoplasm</keyword>
<dbReference type="STRING" id="1794912.AXX12_07580"/>
<dbReference type="EC" id="2.1.1.198" evidence="6"/>
<evidence type="ECO:0000259" key="7">
    <source>
        <dbReference type="Pfam" id="PF00590"/>
    </source>
</evidence>
<dbReference type="HAMAP" id="MF_01877">
    <property type="entry name" value="16SrRNA_methyltr_I"/>
    <property type="match status" value="1"/>
</dbReference>
<organism evidence="8 9">
    <name type="scientific">Anaerosporomusa subterranea</name>
    <dbReference type="NCBI Taxonomy" id="1794912"/>
    <lineage>
        <taxon>Bacteria</taxon>
        <taxon>Bacillati</taxon>
        <taxon>Bacillota</taxon>
        <taxon>Negativicutes</taxon>
        <taxon>Acetonemataceae</taxon>
        <taxon>Anaerosporomusa</taxon>
    </lineage>
</organism>
<dbReference type="InterPro" id="IPR008189">
    <property type="entry name" value="rRNA_ssu_MeTfrase_I"/>
</dbReference>
<dbReference type="GO" id="GO:0070677">
    <property type="term" value="F:rRNA (cytosine-2'-O-)-methyltransferase activity"/>
    <property type="evidence" value="ECO:0007669"/>
    <property type="project" value="UniProtKB-UniRule"/>
</dbReference>
<evidence type="ECO:0000256" key="4">
    <source>
        <dbReference type="ARBA" id="ARBA00022679"/>
    </source>
</evidence>
<evidence type="ECO:0000256" key="6">
    <source>
        <dbReference type="HAMAP-Rule" id="MF_01877"/>
    </source>
</evidence>
<dbReference type="InterPro" id="IPR014776">
    <property type="entry name" value="4pyrrole_Mease_sub2"/>
</dbReference>
<dbReference type="EMBL" id="LSGP01000017">
    <property type="protein sequence ID" value="KYZ76291.1"/>
    <property type="molecule type" value="Genomic_DNA"/>
</dbReference>
<comment type="similarity">
    <text evidence="6">Belongs to the methyltransferase superfamily. RsmI family.</text>
</comment>
<gene>
    <name evidence="6" type="primary">rsmI</name>
    <name evidence="8" type="ORF">AXX12_07580</name>
</gene>
<comment type="function">
    <text evidence="6">Catalyzes the 2'-O-methylation of the ribose of cytidine 1402 (C1402) in 16S rRNA.</text>
</comment>
<dbReference type="AlphaFoldDB" id="A0A154BQU1"/>
<keyword evidence="2 6" id="KW-0698">rRNA processing</keyword>
<protein>
    <recommendedName>
        <fullName evidence="6">Ribosomal RNA small subunit methyltransferase I</fullName>
        <ecNumber evidence="6">2.1.1.198</ecNumber>
    </recommendedName>
    <alternativeName>
        <fullName evidence="6">16S rRNA 2'-O-ribose C1402 methyltransferase</fullName>
    </alternativeName>
    <alternativeName>
        <fullName evidence="6">rRNA (cytidine-2'-O-)-methyltransferase RsmI</fullName>
    </alternativeName>
</protein>
<comment type="subcellular location">
    <subcellularLocation>
        <location evidence="6">Cytoplasm</location>
    </subcellularLocation>
</comment>
<accession>A0A154BQU1</accession>
<evidence type="ECO:0000313" key="9">
    <source>
        <dbReference type="Proteomes" id="UP000076268"/>
    </source>
</evidence>
<dbReference type="InterPro" id="IPR014777">
    <property type="entry name" value="4pyrrole_Mease_sub1"/>
</dbReference>
<evidence type="ECO:0000313" key="8">
    <source>
        <dbReference type="EMBL" id="KYZ76291.1"/>
    </source>
</evidence>
<dbReference type="CDD" id="cd11648">
    <property type="entry name" value="RsmI"/>
    <property type="match status" value="1"/>
</dbReference>
<evidence type="ECO:0000256" key="5">
    <source>
        <dbReference type="ARBA" id="ARBA00022691"/>
    </source>
</evidence>
<dbReference type="SUPFAM" id="SSF53790">
    <property type="entry name" value="Tetrapyrrole methylase"/>
    <property type="match status" value="1"/>
</dbReference>
<sequence length="282" mass="30513">MNQIQAGTLYICGTPIGNLEDMTFRAVRVLREATVIAAEDTRHTRKLLTHFDIHTPLVSYHEHNKASIGPMLVERLLAGETIAVVSDAGMPGISDPGADLAALSIAAGITVVPIPGASAALCALVASGLDTRTFSFIGFPPKTAKKRRELFLKLVEHEHTLIFYESPHHLKATLAELAQVLGQRQAVVGRELTKKFEQFVRGDFASLQDHFAKNDPRGECTIIVAGQTDNVAGTVKEQNLPSPVEAVAELITGGMNKKDAIRKVASERGLSKRDVYNAVLDM</sequence>
<evidence type="ECO:0000256" key="2">
    <source>
        <dbReference type="ARBA" id="ARBA00022552"/>
    </source>
</evidence>
<evidence type="ECO:0000256" key="1">
    <source>
        <dbReference type="ARBA" id="ARBA00022490"/>
    </source>
</evidence>
<dbReference type="InterPro" id="IPR000878">
    <property type="entry name" value="4pyrrol_Mease"/>
</dbReference>
<dbReference type="PANTHER" id="PTHR46111">
    <property type="entry name" value="RIBOSOMAL RNA SMALL SUBUNIT METHYLTRANSFERASE I"/>
    <property type="match status" value="1"/>
</dbReference>
<comment type="catalytic activity">
    <reaction evidence="6">
        <text>cytidine(1402) in 16S rRNA + S-adenosyl-L-methionine = 2'-O-methylcytidine(1402) in 16S rRNA + S-adenosyl-L-homocysteine + H(+)</text>
        <dbReference type="Rhea" id="RHEA:42924"/>
        <dbReference type="Rhea" id="RHEA-COMP:10285"/>
        <dbReference type="Rhea" id="RHEA-COMP:10286"/>
        <dbReference type="ChEBI" id="CHEBI:15378"/>
        <dbReference type="ChEBI" id="CHEBI:57856"/>
        <dbReference type="ChEBI" id="CHEBI:59789"/>
        <dbReference type="ChEBI" id="CHEBI:74495"/>
        <dbReference type="ChEBI" id="CHEBI:82748"/>
        <dbReference type="EC" id="2.1.1.198"/>
    </reaction>
</comment>
<dbReference type="RefSeq" id="WP_066241493.1">
    <property type="nucleotide sequence ID" value="NZ_LSGP01000017.1"/>
</dbReference>
<dbReference type="InterPro" id="IPR035996">
    <property type="entry name" value="4pyrrol_Methylase_sf"/>
</dbReference>
<keyword evidence="3 6" id="KW-0489">Methyltransferase</keyword>
<feature type="domain" description="Tetrapyrrole methylase" evidence="7">
    <location>
        <begin position="8"/>
        <end position="207"/>
    </location>
</feature>
<dbReference type="GO" id="GO:0005737">
    <property type="term" value="C:cytoplasm"/>
    <property type="evidence" value="ECO:0007669"/>
    <property type="project" value="UniProtKB-SubCell"/>
</dbReference>
<name>A0A154BQU1_ANASB</name>
<dbReference type="Proteomes" id="UP000076268">
    <property type="component" value="Unassembled WGS sequence"/>
</dbReference>
<reference evidence="8 9" key="1">
    <citation type="submission" date="2016-02" db="EMBL/GenBank/DDBJ databases">
        <title>Anaerosporomusa subterraneum gen. nov., sp. nov., a spore-forming obligate anaerobe isolated from saprolite.</title>
        <authorList>
            <person name="Choi J.K."/>
            <person name="Shah M."/>
            <person name="Yee N."/>
        </authorList>
    </citation>
    <scope>NUCLEOTIDE SEQUENCE [LARGE SCALE GENOMIC DNA]</scope>
    <source>
        <strain evidence="8 9">RU4</strain>
    </source>
</reference>
<dbReference type="PIRSF" id="PIRSF005917">
    <property type="entry name" value="MTase_YraL"/>
    <property type="match status" value="1"/>
</dbReference>
<dbReference type="PANTHER" id="PTHR46111:SF1">
    <property type="entry name" value="RIBOSOMAL RNA SMALL SUBUNIT METHYLTRANSFERASE I"/>
    <property type="match status" value="1"/>
</dbReference>
<dbReference type="FunFam" id="3.30.950.10:FF:000002">
    <property type="entry name" value="Ribosomal RNA small subunit methyltransferase I"/>
    <property type="match status" value="1"/>
</dbReference>
<dbReference type="Gene3D" id="3.30.950.10">
    <property type="entry name" value="Methyltransferase, Cobalt-precorrin-4 Transmethylase, Domain 2"/>
    <property type="match status" value="1"/>
</dbReference>
<dbReference type="NCBIfam" id="TIGR00096">
    <property type="entry name" value="16S rRNA (cytidine(1402)-2'-O)-methyltransferase"/>
    <property type="match status" value="1"/>
</dbReference>
<keyword evidence="9" id="KW-1185">Reference proteome</keyword>
<dbReference type="Gene3D" id="3.40.1010.10">
    <property type="entry name" value="Cobalt-precorrin-4 Transmethylase, Domain 1"/>
    <property type="match status" value="1"/>
</dbReference>